<dbReference type="RefSeq" id="WP_132010711.1">
    <property type="nucleotide sequence ID" value="NZ_JABUHM010000010.1"/>
</dbReference>
<name>A0A4R2B375_9BACI</name>
<reference evidence="2 3" key="1">
    <citation type="journal article" date="2015" name="Stand. Genomic Sci.">
        <title>Genomic Encyclopedia of Bacterial and Archaeal Type Strains, Phase III: the genomes of soil and plant-associated and newly described type strains.</title>
        <authorList>
            <person name="Whitman W.B."/>
            <person name="Woyke T."/>
            <person name="Klenk H.P."/>
            <person name="Zhou Y."/>
            <person name="Lilburn T.G."/>
            <person name="Beck B.J."/>
            <person name="De Vos P."/>
            <person name="Vandamme P."/>
            <person name="Eisen J.A."/>
            <person name="Garrity G."/>
            <person name="Hugenholtz P."/>
            <person name="Kyrpides N.C."/>
        </authorList>
    </citation>
    <scope>NUCLEOTIDE SEQUENCE [LARGE SCALE GENOMIC DNA]</scope>
    <source>
        <strain evidence="2 3">CV53</strain>
    </source>
</reference>
<proteinExistence type="predicted"/>
<evidence type="ECO:0000313" key="2">
    <source>
        <dbReference type="EMBL" id="TCN21087.1"/>
    </source>
</evidence>
<keyword evidence="1" id="KW-0472">Membrane</keyword>
<protein>
    <submittedName>
        <fullName evidence="2">Uncharacterized protein</fullName>
    </submittedName>
</protein>
<evidence type="ECO:0000256" key="1">
    <source>
        <dbReference type="SAM" id="Phobius"/>
    </source>
</evidence>
<keyword evidence="1" id="KW-0812">Transmembrane</keyword>
<feature type="transmembrane region" description="Helical" evidence="1">
    <location>
        <begin position="50"/>
        <end position="65"/>
    </location>
</feature>
<accession>A0A4R2B375</accession>
<gene>
    <name evidence="2" type="ORF">EV146_11311</name>
</gene>
<dbReference type="Proteomes" id="UP000295689">
    <property type="component" value="Unassembled WGS sequence"/>
</dbReference>
<evidence type="ECO:0000313" key="3">
    <source>
        <dbReference type="Proteomes" id="UP000295689"/>
    </source>
</evidence>
<keyword evidence="1" id="KW-1133">Transmembrane helix</keyword>
<dbReference type="EMBL" id="SLVV01000013">
    <property type="protein sequence ID" value="TCN21087.1"/>
    <property type="molecule type" value="Genomic_DNA"/>
</dbReference>
<feature type="transmembrane region" description="Helical" evidence="1">
    <location>
        <begin position="12"/>
        <end position="30"/>
    </location>
</feature>
<sequence length="66" mass="7868">MNHLFQQIQEFVQQYGVFGVFVGFVTIMAAFFPKQGQRIGESFKKEFRKNPWLFLLLFLIIILLVR</sequence>
<comment type="caution">
    <text evidence="2">The sequence shown here is derived from an EMBL/GenBank/DDBJ whole genome shotgun (WGS) entry which is preliminary data.</text>
</comment>
<dbReference type="AlphaFoldDB" id="A0A4R2B375"/>
<organism evidence="2 3">
    <name type="scientific">Mesobacillus foraminis</name>
    <dbReference type="NCBI Taxonomy" id="279826"/>
    <lineage>
        <taxon>Bacteria</taxon>
        <taxon>Bacillati</taxon>
        <taxon>Bacillota</taxon>
        <taxon>Bacilli</taxon>
        <taxon>Bacillales</taxon>
        <taxon>Bacillaceae</taxon>
        <taxon>Mesobacillus</taxon>
    </lineage>
</organism>
<keyword evidence="3" id="KW-1185">Reference proteome</keyword>